<keyword evidence="2" id="KW-0472">Membrane</keyword>
<evidence type="ECO:0000313" key="5">
    <source>
        <dbReference type="Proteomes" id="UP000189021"/>
    </source>
</evidence>
<accession>A0AB36K1J1</accession>
<dbReference type="Pfam" id="PF00497">
    <property type="entry name" value="SBP_bac_3"/>
    <property type="match status" value="1"/>
</dbReference>
<dbReference type="InterPro" id="IPR001638">
    <property type="entry name" value="Solute-binding_3/MltF_N"/>
</dbReference>
<dbReference type="AlphaFoldDB" id="A0AB36K1J1"/>
<gene>
    <name evidence="4" type="ORF">BZG00_04720</name>
</gene>
<keyword evidence="2" id="KW-1133">Transmembrane helix</keyword>
<dbReference type="EC" id="2.7.7.65" evidence="1"/>
<dbReference type="InterPro" id="IPR029787">
    <property type="entry name" value="Nucleotide_cyclase"/>
</dbReference>
<dbReference type="Pfam" id="PF00990">
    <property type="entry name" value="GGDEF"/>
    <property type="match status" value="1"/>
</dbReference>
<feature type="domain" description="GGDEF" evidence="3">
    <location>
        <begin position="342"/>
        <end position="474"/>
    </location>
</feature>
<keyword evidence="2" id="KW-0812">Transmembrane</keyword>
<dbReference type="GO" id="GO:0005886">
    <property type="term" value="C:plasma membrane"/>
    <property type="evidence" value="ECO:0007669"/>
    <property type="project" value="TreeGrafter"/>
</dbReference>
<dbReference type="RefSeq" id="WP_077658967.1">
    <property type="nucleotide sequence ID" value="NZ_CP040022.1"/>
</dbReference>
<feature type="transmembrane region" description="Helical" evidence="2">
    <location>
        <begin position="271"/>
        <end position="293"/>
    </location>
</feature>
<dbReference type="EMBL" id="MUEK01000003">
    <property type="protein sequence ID" value="OOE40710.1"/>
    <property type="molecule type" value="Genomic_DNA"/>
</dbReference>
<dbReference type="Gene3D" id="3.40.190.10">
    <property type="entry name" value="Periplasmic binding protein-like II"/>
    <property type="match status" value="2"/>
</dbReference>
<evidence type="ECO:0000259" key="3">
    <source>
        <dbReference type="PROSITE" id="PS50887"/>
    </source>
</evidence>
<dbReference type="InterPro" id="IPR000160">
    <property type="entry name" value="GGDEF_dom"/>
</dbReference>
<dbReference type="PANTHER" id="PTHR45138">
    <property type="entry name" value="REGULATORY COMPONENTS OF SENSORY TRANSDUCTION SYSTEM"/>
    <property type="match status" value="1"/>
</dbReference>
<dbReference type="Gene3D" id="3.30.70.270">
    <property type="match status" value="1"/>
</dbReference>
<dbReference type="SUPFAM" id="SSF53850">
    <property type="entry name" value="Periplasmic binding protein-like II"/>
    <property type="match status" value="1"/>
</dbReference>
<dbReference type="SUPFAM" id="SSF55073">
    <property type="entry name" value="Nucleotide cyclase"/>
    <property type="match status" value="1"/>
</dbReference>
<evidence type="ECO:0000256" key="1">
    <source>
        <dbReference type="ARBA" id="ARBA00012528"/>
    </source>
</evidence>
<dbReference type="InterPro" id="IPR050469">
    <property type="entry name" value="Diguanylate_Cyclase"/>
</dbReference>
<dbReference type="GO" id="GO:0043709">
    <property type="term" value="P:cell adhesion involved in single-species biofilm formation"/>
    <property type="evidence" value="ECO:0007669"/>
    <property type="project" value="TreeGrafter"/>
</dbReference>
<proteinExistence type="predicted"/>
<reference evidence="4 5" key="1">
    <citation type="journal article" date="2017" name="Genome Announc.">
        <title>Draft Genome Sequences of Salinivibrio proteolyticus, Salinivibrio sharmensis, Salinivibrio siamensis, Salinivibrio costicola subsp. alcaliphilus, Salinivibrio costicola subsp. vallismortis, and 29 New Isolates Belonging to the Genus Salinivibrio.</title>
        <authorList>
            <person name="Lopez-Hermoso C."/>
            <person name="de la Haba R.R."/>
            <person name="Sanchez-Porro C."/>
            <person name="Bayliss S.C."/>
            <person name="Feil E.J."/>
            <person name="Ventosa A."/>
        </authorList>
    </citation>
    <scope>NUCLEOTIDE SEQUENCE [LARGE SCALE GENOMIC DNA]</scope>
    <source>
        <strain evidence="4 5">AL184</strain>
    </source>
</reference>
<evidence type="ECO:0000313" key="4">
    <source>
        <dbReference type="EMBL" id="OOE40710.1"/>
    </source>
</evidence>
<dbReference type="CDD" id="cd13706">
    <property type="entry name" value="PBP2_HisK_like_1"/>
    <property type="match status" value="1"/>
</dbReference>
<organism evidence="4 5">
    <name type="scientific">Salinivibrio kushneri</name>
    <dbReference type="NCBI Taxonomy" id="1908198"/>
    <lineage>
        <taxon>Bacteria</taxon>
        <taxon>Pseudomonadati</taxon>
        <taxon>Pseudomonadota</taxon>
        <taxon>Gammaproteobacteria</taxon>
        <taxon>Vibrionales</taxon>
        <taxon>Vibrionaceae</taxon>
        <taxon>Salinivibrio</taxon>
    </lineage>
</organism>
<dbReference type="PROSITE" id="PS50887">
    <property type="entry name" value="GGDEF"/>
    <property type="match status" value="1"/>
</dbReference>
<dbReference type="SMART" id="SM00062">
    <property type="entry name" value="PBPb"/>
    <property type="match status" value="1"/>
</dbReference>
<dbReference type="CDD" id="cd01949">
    <property type="entry name" value="GGDEF"/>
    <property type="match status" value="1"/>
</dbReference>
<sequence>MSHSGVLCVLIRHIIVVLGASVLLSISLALNAEQNQQSKPQSPVLKVANSHAWRPFSYLDDNQQPKGILIDFWKEFGKRNGYQIEFVLTDWQDSIDAVRNGEADVHAGLLQSPERLAFMDFGTPLFSIDTQVFFSQALTGVSADYVLAGDTDHTVGVVQGGYEEEFMRTEFPNVTLQLFRNNQAMLDAALSEEIQAFVADLQVANYYLYTTTNQNLFVPVRHLYTEMLYAGFAKGNTALLNQIDNKFAWLDEDTKRQLLNRWVYYDVETVYPVYLLPTLFVFGVIIAISYIMLLKRTVKQKTRALQAANDLLQDQAITDSLTLLHNRRYFYQCLYGQMRDIKGITLMVFDIDDFKAFNDGFGHAHGDEVICFVAQTARSLLTNDAVVARIGGEEFAVLQYFSSAERALAQGKLLCNEISRQSLGLFNHPSMPVTISLGVAYYPNGMPHSEIVDADKAMYQAKKQGKNCAVLNVFD</sequence>
<dbReference type="SMART" id="SM00267">
    <property type="entry name" value="GGDEF"/>
    <property type="match status" value="1"/>
</dbReference>
<keyword evidence="5" id="KW-1185">Reference proteome</keyword>
<dbReference type="GO" id="GO:1902201">
    <property type="term" value="P:negative regulation of bacterial-type flagellum-dependent cell motility"/>
    <property type="evidence" value="ECO:0007669"/>
    <property type="project" value="TreeGrafter"/>
</dbReference>
<dbReference type="Proteomes" id="UP000189021">
    <property type="component" value="Unassembled WGS sequence"/>
</dbReference>
<dbReference type="InterPro" id="IPR043128">
    <property type="entry name" value="Rev_trsase/Diguanyl_cyclase"/>
</dbReference>
<comment type="caution">
    <text evidence="4">The sequence shown here is derived from an EMBL/GenBank/DDBJ whole genome shotgun (WGS) entry which is preliminary data.</text>
</comment>
<dbReference type="NCBIfam" id="TIGR00254">
    <property type="entry name" value="GGDEF"/>
    <property type="match status" value="1"/>
</dbReference>
<protein>
    <recommendedName>
        <fullName evidence="1">diguanylate cyclase</fullName>
        <ecNumber evidence="1">2.7.7.65</ecNumber>
    </recommendedName>
</protein>
<dbReference type="GO" id="GO:0052621">
    <property type="term" value="F:diguanylate cyclase activity"/>
    <property type="evidence" value="ECO:0007669"/>
    <property type="project" value="UniProtKB-EC"/>
</dbReference>
<name>A0AB36K1J1_9GAMM</name>
<evidence type="ECO:0000256" key="2">
    <source>
        <dbReference type="SAM" id="Phobius"/>
    </source>
</evidence>
<dbReference type="PANTHER" id="PTHR45138:SF5">
    <property type="entry name" value="BIFUNCTIONAL PERIPLASMIC SUBSTRATE BINDING PROTEIN_CYTOPLASMIC DIGUANYLATE CYCLASE"/>
    <property type="match status" value="1"/>
</dbReference>